<keyword evidence="2" id="KW-1185">Reference proteome</keyword>
<gene>
    <name evidence="1" type="ORF">Pyn_15038</name>
</gene>
<protein>
    <submittedName>
        <fullName evidence="1">Uncharacterized protein</fullName>
    </submittedName>
</protein>
<dbReference type="EMBL" id="PJQY01000007">
    <property type="protein sequence ID" value="PQQ21595.1"/>
    <property type="molecule type" value="Genomic_DNA"/>
</dbReference>
<sequence length="241" mass="27535">MLQKPDPGHNYAKLMEEYSSKKDGKLPTHTEVTAERSKESRTVTYVAEPGLDSIALFMLISSDLDYRSSDEILAKIFNLIDYSLKEREKMFPNIFDYPGIAYIKIIDLLSLKDFRDKMKYRSSTAKRICSARGDWVLQDSDWNSTEHSTLQSYIVEEDYDQSILLWHIATEFCYNMQPSNGDGCKFSTALSDYMLYFLVMQPTLTSSVAGIGQIRFRDTCAEATKFFSRRELGSGRSGGDC</sequence>
<dbReference type="PANTHER" id="PTHR31325">
    <property type="entry name" value="OS01G0798800 PROTEIN-RELATED"/>
    <property type="match status" value="1"/>
</dbReference>
<reference evidence="1 2" key="1">
    <citation type="submission" date="2018-02" db="EMBL/GenBank/DDBJ databases">
        <title>Draft genome of wild Prunus yedoensis var. nudiflora.</title>
        <authorList>
            <person name="Baek S."/>
            <person name="Kim J.-H."/>
            <person name="Choi K."/>
            <person name="Kim G.-B."/>
            <person name="Cho A."/>
            <person name="Jang H."/>
            <person name="Shin C.-H."/>
            <person name="Yu H.-J."/>
            <person name="Mun J.-H."/>
        </authorList>
    </citation>
    <scope>NUCLEOTIDE SEQUENCE [LARGE SCALE GENOMIC DNA]</scope>
    <source>
        <strain evidence="2">cv. Jeju island</strain>
        <tissue evidence="1">Leaf</tissue>
    </source>
</reference>
<accession>A0A314ZNN2</accession>
<proteinExistence type="predicted"/>
<dbReference type="Proteomes" id="UP000250321">
    <property type="component" value="Unassembled WGS sequence"/>
</dbReference>
<evidence type="ECO:0000313" key="2">
    <source>
        <dbReference type="Proteomes" id="UP000250321"/>
    </source>
</evidence>
<dbReference type="AlphaFoldDB" id="A0A314ZNN2"/>
<comment type="caution">
    <text evidence="1">The sequence shown here is derived from an EMBL/GenBank/DDBJ whole genome shotgun (WGS) entry which is preliminary data.</text>
</comment>
<dbReference type="STRING" id="2094558.A0A314ZNN2"/>
<dbReference type="OrthoDB" id="1110961at2759"/>
<evidence type="ECO:0000313" key="1">
    <source>
        <dbReference type="EMBL" id="PQQ21595.1"/>
    </source>
</evidence>
<organism evidence="1 2">
    <name type="scientific">Prunus yedoensis var. nudiflora</name>
    <dbReference type="NCBI Taxonomy" id="2094558"/>
    <lineage>
        <taxon>Eukaryota</taxon>
        <taxon>Viridiplantae</taxon>
        <taxon>Streptophyta</taxon>
        <taxon>Embryophyta</taxon>
        <taxon>Tracheophyta</taxon>
        <taxon>Spermatophyta</taxon>
        <taxon>Magnoliopsida</taxon>
        <taxon>eudicotyledons</taxon>
        <taxon>Gunneridae</taxon>
        <taxon>Pentapetalae</taxon>
        <taxon>rosids</taxon>
        <taxon>fabids</taxon>
        <taxon>Rosales</taxon>
        <taxon>Rosaceae</taxon>
        <taxon>Amygdaloideae</taxon>
        <taxon>Amygdaleae</taxon>
        <taxon>Prunus</taxon>
    </lineage>
</organism>
<name>A0A314ZNN2_PRUYE</name>